<accession>A0A0W0G4Z9</accession>
<dbReference type="EMBL" id="LATX01001124">
    <property type="protein sequence ID" value="KTB43650.1"/>
    <property type="molecule type" value="Genomic_DNA"/>
</dbReference>
<gene>
    <name evidence="1" type="ORF">WG66_3784</name>
</gene>
<comment type="caution">
    <text evidence="1">The sequence shown here is derived from an EMBL/GenBank/DDBJ whole genome shotgun (WGS) entry which is preliminary data.</text>
</comment>
<dbReference type="AlphaFoldDB" id="A0A0W0G4Z9"/>
<organism evidence="1 2">
    <name type="scientific">Moniliophthora roreri</name>
    <name type="common">Frosty pod rot fungus</name>
    <name type="synonym">Monilia roreri</name>
    <dbReference type="NCBI Taxonomy" id="221103"/>
    <lineage>
        <taxon>Eukaryota</taxon>
        <taxon>Fungi</taxon>
        <taxon>Dikarya</taxon>
        <taxon>Basidiomycota</taxon>
        <taxon>Agaricomycotina</taxon>
        <taxon>Agaricomycetes</taxon>
        <taxon>Agaricomycetidae</taxon>
        <taxon>Agaricales</taxon>
        <taxon>Marasmiineae</taxon>
        <taxon>Marasmiaceae</taxon>
        <taxon>Moniliophthora</taxon>
    </lineage>
</organism>
<name>A0A0W0G4Z9_MONRR</name>
<sequence length="303" mass="34097">MSNFRCDLFSICPALTSVLYEPAGLLMIHCPLPWIQLRSLEVINAHTVRMVLMTLLCPKLKRLTVICCGGEAWPVDSVLIPGVMCLSIVTEDADKAYCAFKHLMLPQLSSLEISCTTGNFEREPEGAKWEEWDEQLIMDFFNHSAGCAMTSLLLRSMPILDEQLIQFLRFMPVLSSLTLKESANDKSIIVNWTITQQFLQRLTISHHNSSAPLLCKLTDIKPVLHNDGLVENVLPNALISRWIPDVQRSKIGIESIHSVYVFVLTEGREFAMTRKSVKVLVSKLRVLIHAGVRVRVALSIRGD</sequence>
<reference evidence="1 2" key="1">
    <citation type="submission" date="2015-12" db="EMBL/GenBank/DDBJ databases">
        <title>Draft genome sequence of Moniliophthora roreri, the causal agent of frosty pod rot of cacao.</title>
        <authorList>
            <person name="Aime M.C."/>
            <person name="Diaz-Valderrama J.R."/>
            <person name="Kijpornyongpan T."/>
            <person name="Phillips-Mora W."/>
        </authorList>
    </citation>
    <scope>NUCLEOTIDE SEQUENCE [LARGE SCALE GENOMIC DNA]</scope>
    <source>
        <strain evidence="1 2">MCA 2952</strain>
    </source>
</reference>
<evidence type="ECO:0000313" key="2">
    <source>
        <dbReference type="Proteomes" id="UP000054988"/>
    </source>
</evidence>
<dbReference type="Proteomes" id="UP000054988">
    <property type="component" value="Unassembled WGS sequence"/>
</dbReference>
<proteinExistence type="predicted"/>
<evidence type="ECO:0008006" key="3">
    <source>
        <dbReference type="Google" id="ProtNLM"/>
    </source>
</evidence>
<evidence type="ECO:0000313" key="1">
    <source>
        <dbReference type="EMBL" id="KTB43650.1"/>
    </source>
</evidence>
<protein>
    <recommendedName>
        <fullName evidence="3">F-box domain-containing protein</fullName>
    </recommendedName>
</protein>